<accession>A0A1R1SJ22</accession>
<gene>
    <name evidence="1" type="ORF">SPAR_17170</name>
</gene>
<protein>
    <submittedName>
        <fullName evidence="1">Uncharacterized protein</fullName>
    </submittedName>
</protein>
<name>A0A1R1SJ22_9ACTN</name>
<sequence>MTPQICARCDQPTSEPVTVAVEHGASVGGRTVYACPDECAASFPQQRDPLAETAAMRRAREQGWVR</sequence>
<dbReference type="Proteomes" id="UP000186168">
    <property type="component" value="Unassembled WGS sequence"/>
</dbReference>
<dbReference type="RefSeq" id="WP_065959068.1">
    <property type="nucleotide sequence ID" value="NZ_ASQP01000243.1"/>
</dbReference>
<evidence type="ECO:0000313" key="2">
    <source>
        <dbReference type="Proteomes" id="UP000186168"/>
    </source>
</evidence>
<reference evidence="1 2" key="1">
    <citation type="submission" date="2013-05" db="EMBL/GenBank/DDBJ databases">
        <title>Genome sequence of Streptomyces sparsogenes DSM 40356.</title>
        <authorList>
            <person name="Coyne S."/>
            <person name="Seebeck F.P."/>
        </authorList>
    </citation>
    <scope>NUCLEOTIDE SEQUENCE [LARGE SCALE GENOMIC DNA]</scope>
    <source>
        <strain evidence="1 2">DSM 40356</strain>
    </source>
</reference>
<organism evidence="1 2">
    <name type="scientific">Streptomyces sparsogenes DSM 40356</name>
    <dbReference type="NCBI Taxonomy" id="1331668"/>
    <lineage>
        <taxon>Bacteria</taxon>
        <taxon>Bacillati</taxon>
        <taxon>Actinomycetota</taxon>
        <taxon>Actinomycetes</taxon>
        <taxon>Kitasatosporales</taxon>
        <taxon>Streptomycetaceae</taxon>
        <taxon>Streptomyces</taxon>
    </lineage>
</organism>
<comment type="caution">
    <text evidence="1">The sequence shown here is derived from an EMBL/GenBank/DDBJ whole genome shotgun (WGS) entry which is preliminary data.</text>
</comment>
<dbReference type="EMBL" id="ASQP01000243">
    <property type="protein sequence ID" value="OMI38227.1"/>
    <property type="molecule type" value="Genomic_DNA"/>
</dbReference>
<dbReference type="AlphaFoldDB" id="A0A1R1SJ22"/>
<dbReference type="GeneID" id="96742134"/>
<keyword evidence="2" id="KW-1185">Reference proteome</keyword>
<proteinExistence type="predicted"/>
<evidence type="ECO:0000313" key="1">
    <source>
        <dbReference type="EMBL" id="OMI38227.1"/>
    </source>
</evidence>